<dbReference type="Pfam" id="PF00400">
    <property type="entry name" value="WD40"/>
    <property type="match status" value="2"/>
</dbReference>
<organism evidence="6 7">
    <name type="scientific">Pleurotus ostreatus (strain PC15)</name>
    <name type="common">Oyster mushroom</name>
    <dbReference type="NCBI Taxonomy" id="1137138"/>
    <lineage>
        <taxon>Eukaryota</taxon>
        <taxon>Fungi</taxon>
        <taxon>Dikarya</taxon>
        <taxon>Basidiomycota</taxon>
        <taxon>Agaricomycotina</taxon>
        <taxon>Agaricomycetes</taxon>
        <taxon>Agaricomycetidae</taxon>
        <taxon>Agaricales</taxon>
        <taxon>Pleurotineae</taxon>
        <taxon>Pleurotaceae</taxon>
        <taxon>Pleurotus</taxon>
    </lineage>
</organism>
<evidence type="ECO:0000256" key="4">
    <source>
        <dbReference type="SAM" id="MobiDB-lite"/>
    </source>
</evidence>
<dbReference type="Gene3D" id="2.130.10.10">
    <property type="entry name" value="YVTN repeat-like/Quinoprotein amine dehydrogenase"/>
    <property type="match status" value="1"/>
</dbReference>
<protein>
    <recommendedName>
        <fullName evidence="5">Anaphase-promoting complex subunit 4-like WD40 domain-containing protein</fullName>
    </recommendedName>
</protein>
<dbReference type="HOGENOM" id="CLU_000288_57_2_1"/>
<proteinExistence type="predicted"/>
<dbReference type="InterPro" id="IPR020472">
    <property type="entry name" value="WD40_PAC1"/>
</dbReference>
<feature type="repeat" description="WD" evidence="3">
    <location>
        <begin position="287"/>
        <end position="330"/>
    </location>
</feature>
<evidence type="ECO:0000256" key="3">
    <source>
        <dbReference type="PROSITE-ProRule" id="PRU00221"/>
    </source>
</evidence>
<dbReference type="CDD" id="cd00200">
    <property type="entry name" value="WD40"/>
    <property type="match status" value="1"/>
</dbReference>
<feature type="compositionally biased region" description="Polar residues" evidence="4">
    <location>
        <begin position="20"/>
        <end position="33"/>
    </location>
</feature>
<dbReference type="AlphaFoldDB" id="A0A067P1K5"/>
<dbReference type="FunCoup" id="A0A067P1K5">
    <property type="interactions" value="935"/>
</dbReference>
<dbReference type="Proteomes" id="UP000027073">
    <property type="component" value="Unassembled WGS sequence"/>
</dbReference>
<dbReference type="InterPro" id="IPR052234">
    <property type="entry name" value="U5_snRNP_Component"/>
</dbReference>
<dbReference type="PANTHER" id="PTHR44006">
    <property type="entry name" value="U5 SMALL NUCLEAR RIBONUCLEOPROTEIN 40 KDA PROTEIN"/>
    <property type="match status" value="1"/>
</dbReference>
<keyword evidence="2" id="KW-0677">Repeat</keyword>
<evidence type="ECO:0000259" key="5">
    <source>
        <dbReference type="Pfam" id="PF12894"/>
    </source>
</evidence>
<reference evidence="7" key="1">
    <citation type="journal article" date="2014" name="Proc. Natl. Acad. Sci. U.S.A.">
        <title>Extensive sampling of basidiomycete genomes demonstrates inadequacy of the white-rot/brown-rot paradigm for wood decay fungi.</title>
        <authorList>
            <person name="Riley R."/>
            <person name="Salamov A.A."/>
            <person name="Brown D.W."/>
            <person name="Nagy L.G."/>
            <person name="Floudas D."/>
            <person name="Held B.W."/>
            <person name="Levasseur A."/>
            <person name="Lombard V."/>
            <person name="Morin E."/>
            <person name="Otillar R."/>
            <person name="Lindquist E.A."/>
            <person name="Sun H."/>
            <person name="LaButti K.M."/>
            <person name="Schmutz J."/>
            <person name="Jabbour D."/>
            <person name="Luo H."/>
            <person name="Baker S.E."/>
            <person name="Pisabarro A.G."/>
            <person name="Walton J.D."/>
            <person name="Blanchette R.A."/>
            <person name="Henrissat B."/>
            <person name="Martin F."/>
            <person name="Cullen D."/>
            <person name="Hibbett D.S."/>
            <person name="Grigoriev I.V."/>
        </authorList>
    </citation>
    <scope>NUCLEOTIDE SEQUENCE [LARGE SCALE GENOMIC DNA]</scope>
    <source>
        <strain evidence="7">PC15</strain>
    </source>
</reference>
<feature type="repeat" description="WD" evidence="3">
    <location>
        <begin position="331"/>
        <end position="370"/>
    </location>
</feature>
<dbReference type="STRING" id="1137138.A0A067P1K5"/>
<dbReference type="PROSITE" id="PS50082">
    <property type="entry name" value="WD_REPEATS_2"/>
    <property type="match status" value="5"/>
</dbReference>
<dbReference type="InterPro" id="IPR024977">
    <property type="entry name" value="Apc4-like_WD40_dom"/>
</dbReference>
<dbReference type="EMBL" id="KL198007">
    <property type="protein sequence ID" value="KDQ29741.1"/>
    <property type="molecule type" value="Genomic_DNA"/>
</dbReference>
<name>A0A067P1K5_PLEO1</name>
<dbReference type="SMR" id="A0A067P1K5"/>
<feature type="repeat" description="WD" evidence="3">
    <location>
        <begin position="145"/>
        <end position="181"/>
    </location>
</feature>
<dbReference type="VEuPathDB" id="FungiDB:PLEOSDRAFT_1038445"/>
<sequence length="370" mass="39758">MSKRERSPPSEGVLIKRARSSTPPTSQLAISSSNDERQKGLIRTVKRTSSLEAPIISLAGAHSGEILSCRFDPTGQNIAACSADRSVSLWKTYPPNTNYGLISSLTKAPILDLQWSLFSPTIYTVSADHTLCSIDVNTGQRTRKVRAHREIINTLDRTMASGSGTELLATGSDDGTVKIWESDDDGVTKLPISSFEIGCPVTAVAWSADGANLYIGALDNEIHVYDIRKGQEVYSLMGHTDTPTSLSVSPNGFYLLSPSLSSQTIIHDVRPFSPSPSRIHRVLTGAPAGFENTLLKAAWSKDDGGQRVAVGGADRMVTIWEVESGKILYKLPGHKGTVTAVDFHPKEPIILTGSKDGTMLLGEIEPGVSV</sequence>
<gene>
    <name evidence="6" type="ORF">PLEOSDRAFT_1038445</name>
</gene>
<dbReference type="Pfam" id="PF12894">
    <property type="entry name" value="ANAPC4_WD40"/>
    <property type="match status" value="1"/>
</dbReference>
<dbReference type="SUPFAM" id="SSF50978">
    <property type="entry name" value="WD40 repeat-like"/>
    <property type="match status" value="1"/>
</dbReference>
<feature type="domain" description="Anaphase-promoting complex subunit 4-like WD40" evidence="5">
    <location>
        <begin position="166"/>
        <end position="246"/>
    </location>
</feature>
<dbReference type="PROSITE" id="PS50294">
    <property type="entry name" value="WD_REPEATS_REGION"/>
    <property type="match status" value="2"/>
</dbReference>
<feature type="repeat" description="WD" evidence="3">
    <location>
        <begin position="201"/>
        <end position="235"/>
    </location>
</feature>
<dbReference type="PRINTS" id="PR00320">
    <property type="entry name" value="GPROTEINBRPT"/>
</dbReference>
<accession>A0A067P1K5</accession>
<evidence type="ECO:0000256" key="1">
    <source>
        <dbReference type="ARBA" id="ARBA00022574"/>
    </source>
</evidence>
<evidence type="ECO:0000256" key="2">
    <source>
        <dbReference type="ARBA" id="ARBA00022737"/>
    </source>
</evidence>
<dbReference type="PANTHER" id="PTHR44006:SF1">
    <property type="entry name" value="U5 SMALL NUCLEAR RIBONUCLEOPROTEIN 40 KDA PROTEIN"/>
    <property type="match status" value="1"/>
</dbReference>
<keyword evidence="1 3" id="KW-0853">WD repeat</keyword>
<dbReference type="SMART" id="SM00320">
    <property type="entry name" value="WD40"/>
    <property type="match status" value="7"/>
</dbReference>
<dbReference type="InterPro" id="IPR036322">
    <property type="entry name" value="WD40_repeat_dom_sf"/>
</dbReference>
<dbReference type="InterPro" id="IPR015943">
    <property type="entry name" value="WD40/YVTN_repeat-like_dom_sf"/>
</dbReference>
<evidence type="ECO:0000313" key="6">
    <source>
        <dbReference type="EMBL" id="KDQ29741.1"/>
    </source>
</evidence>
<feature type="region of interest" description="Disordered" evidence="4">
    <location>
        <begin position="1"/>
        <end position="37"/>
    </location>
</feature>
<evidence type="ECO:0000313" key="7">
    <source>
        <dbReference type="Proteomes" id="UP000027073"/>
    </source>
</evidence>
<dbReference type="InParanoid" id="A0A067P1K5"/>
<dbReference type="OrthoDB" id="1068471at2759"/>
<dbReference type="InterPro" id="IPR001680">
    <property type="entry name" value="WD40_rpt"/>
</dbReference>
<feature type="repeat" description="WD" evidence="3">
    <location>
        <begin position="59"/>
        <end position="91"/>
    </location>
</feature>
<dbReference type="GO" id="GO:0003723">
    <property type="term" value="F:RNA binding"/>
    <property type="evidence" value="ECO:0007669"/>
    <property type="project" value="TreeGrafter"/>
</dbReference>
<dbReference type="GO" id="GO:0071013">
    <property type="term" value="C:catalytic step 2 spliceosome"/>
    <property type="evidence" value="ECO:0007669"/>
    <property type="project" value="TreeGrafter"/>
</dbReference>